<feature type="compositionally biased region" description="Pro residues" evidence="2">
    <location>
        <begin position="38"/>
        <end position="51"/>
    </location>
</feature>
<organism evidence="4 5">
    <name type="scientific">Cryoendolithus antarcticus</name>
    <dbReference type="NCBI Taxonomy" id="1507870"/>
    <lineage>
        <taxon>Eukaryota</taxon>
        <taxon>Fungi</taxon>
        <taxon>Dikarya</taxon>
        <taxon>Ascomycota</taxon>
        <taxon>Pezizomycotina</taxon>
        <taxon>Dothideomycetes</taxon>
        <taxon>Dothideomycetidae</taxon>
        <taxon>Cladosporiales</taxon>
        <taxon>Cladosporiaceae</taxon>
        <taxon>Cryoendolithus</taxon>
    </lineage>
</organism>
<feature type="compositionally biased region" description="Low complexity" evidence="2">
    <location>
        <begin position="52"/>
        <end position="64"/>
    </location>
</feature>
<feature type="domain" description="Zn(2)-C6 fungal-type" evidence="3">
    <location>
        <begin position="249"/>
        <end position="278"/>
    </location>
</feature>
<feature type="compositionally biased region" description="Basic and acidic residues" evidence="2">
    <location>
        <begin position="644"/>
        <end position="656"/>
    </location>
</feature>
<feature type="compositionally biased region" description="Pro residues" evidence="2">
    <location>
        <begin position="1"/>
        <end position="28"/>
    </location>
</feature>
<dbReference type="EMBL" id="NAJO01000006">
    <property type="protein sequence ID" value="OQO11677.1"/>
    <property type="molecule type" value="Genomic_DNA"/>
</dbReference>
<feature type="region of interest" description="Disordered" evidence="2">
    <location>
        <begin position="1"/>
        <end position="240"/>
    </location>
</feature>
<dbReference type="PROSITE" id="PS50048">
    <property type="entry name" value="ZN2_CY6_FUNGAL_2"/>
    <property type="match status" value="1"/>
</dbReference>
<evidence type="ECO:0000256" key="1">
    <source>
        <dbReference type="ARBA" id="ARBA00023242"/>
    </source>
</evidence>
<accession>A0A1V8TJX7</accession>
<evidence type="ECO:0000313" key="5">
    <source>
        <dbReference type="Proteomes" id="UP000192596"/>
    </source>
</evidence>
<dbReference type="SMART" id="SM00066">
    <property type="entry name" value="GAL4"/>
    <property type="match status" value="1"/>
</dbReference>
<feature type="compositionally biased region" description="Low complexity" evidence="2">
    <location>
        <begin position="624"/>
        <end position="641"/>
    </location>
</feature>
<keyword evidence="5" id="KW-1185">Reference proteome</keyword>
<evidence type="ECO:0000256" key="2">
    <source>
        <dbReference type="SAM" id="MobiDB-lite"/>
    </source>
</evidence>
<sequence>MDSARRPPPPGAPPTPIDARGPPPPPPSHYTSHQPSYYPHPPPHPAQPPYPAHSGPPGSAPPGQVHTLPPIHGYSAPYTPAPGPPPGEGPHQLPPVRHPSHGYYETREQQDYHKYNQASRSGHATPAPVNRSYSHDSAHQQHTPTTPAPPGSYPPTSASEAGPPPHHMDHAPQHGYPPTNGIHSNGHPPPPPPQHYDPHPPHPMTPSVDQGYAYPPPQHQMYPPPQYGPPIAASYNTQARKKQMRAQQACEQCRQRKQKCDEGTPCSFCKESNLSCQYRDTPPAKTDKNMEKVIEMLTETAEMARSNTQTLTKLSATVQDFDSRLRRMEDNRGNTVGGAEDEIVYTEELAQPKRQKNLDDHRTAPHKLILLWPSLGPLFAATQDKLTDGYVMEAEDRGLPRIYGRGEGIDEEDGTRQGGTHSPARTEESSPETFPPTPPDGQWGYGFASQQYLGQDPSRSQPYPAGGLKPDGTLDLDATTIDALYNSYVKHMHIMHPFLDEKGTKELVRKFSARYSPGRSRLQGSQFVGGIGGNESDRPLKRQRSNGPGATSESYPTRVVQTERSPGNAIVYLVLALGKICSHKEQLPGVVQDRVLESNQVLAHSITGNPGFAESSPMSMNIKPSPSSPNLTPNNLATPPAHENGMRAEARSRRSSIDGAPSSTSPRNMDVIPGMAYYAKAAEILGDQADGNDLIHAQMFLLAGLYKGQLARVIESMSWITMAGRVIQILLDRYKLYNHNYWTAYGDIKTIHKSDRERIKNNRQGRIVLAAWTCLQLESDILAELRFPSSGIQSIENLLVMPLNLRDEDDSEAYTELQDVNDQMVLIFYTAQMFLRRRLNQIHREMYGPECMEQTLPEVEQILIGHVTVIEEWRKRLPSPLQWKDDDPPPKEILHARLRAKYWGAKYVVNRVFLDYALHIMSHVAEKRRVEDVALDVQNQARDKAEVHLFKAIQGMGEPHVWQASQECIKAAMHSTVAFDGVPDRLIVTNIHGTAHAQFGNMLVLAAAYNHPVLRQLVPADRFSELLERTIRFLRRLSPISSTCKQDCGILEKLSRHLFPVKDDVKAVYRNEGVVESVSASNSFTT</sequence>
<dbReference type="InterPro" id="IPR036864">
    <property type="entry name" value="Zn2-C6_fun-type_DNA-bd_sf"/>
</dbReference>
<feature type="compositionally biased region" description="Basic and acidic residues" evidence="2">
    <location>
        <begin position="104"/>
        <end position="114"/>
    </location>
</feature>
<dbReference type="PANTHER" id="PTHR47785:SF4">
    <property type="entry name" value="ZN(II)2CYS6 TRANSCRIPTION FACTOR (EUROFUNG)"/>
    <property type="match status" value="1"/>
</dbReference>
<proteinExistence type="predicted"/>
<dbReference type="GO" id="GO:0008270">
    <property type="term" value="F:zinc ion binding"/>
    <property type="evidence" value="ECO:0007669"/>
    <property type="project" value="InterPro"/>
</dbReference>
<dbReference type="CDD" id="cd00067">
    <property type="entry name" value="GAL4"/>
    <property type="match status" value="1"/>
</dbReference>
<dbReference type="CDD" id="cd12148">
    <property type="entry name" value="fungal_TF_MHR"/>
    <property type="match status" value="1"/>
</dbReference>
<evidence type="ECO:0000313" key="4">
    <source>
        <dbReference type="EMBL" id="OQO11677.1"/>
    </source>
</evidence>
<dbReference type="AlphaFoldDB" id="A0A1V8TJX7"/>
<dbReference type="InterPro" id="IPR001138">
    <property type="entry name" value="Zn2Cys6_DnaBD"/>
</dbReference>
<dbReference type="SUPFAM" id="SSF57701">
    <property type="entry name" value="Zn2/Cys6 DNA-binding domain"/>
    <property type="match status" value="1"/>
</dbReference>
<feature type="region of interest" description="Disordered" evidence="2">
    <location>
        <begin position="608"/>
        <end position="668"/>
    </location>
</feature>
<dbReference type="InParanoid" id="A0A1V8TJX7"/>
<dbReference type="Proteomes" id="UP000192596">
    <property type="component" value="Unassembled WGS sequence"/>
</dbReference>
<reference evidence="5" key="1">
    <citation type="submission" date="2017-03" db="EMBL/GenBank/DDBJ databases">
        <title>Genomes of endolithic fungi from Antarctica.</title>
        <authorList>
            <person name="Coleine C."/>
            <person name="Masonjones S."/>
            <person name="Stajich J.E."/>
        </authorList>
    </citation>
    <scope>NUCLEOTIDE SEQUENCE [LARGE SCALE GENOMIC DNA]</scope>
    <source>
        <strain evidence="5">CCFEE 5527</strain>
    </source>
</reference>
<feature type="region of interest" description="Disordered" evidence="2">
    <location>
        <begin position="401"/>
        <end position="471"/>
    </location>
</feature>
<feature type="compositionally biased region" description="Polar residues" evidence="2">
    <location>
        <begin position="448"/>
        <end position="461"/>
    </location>
</feature>
<dbReference type="Gene3D" id="4.10.240.10">
    <property type="entry name" value="Zn(2)-C6 fungal-type DNA-binding domain"/>
    <property type="match status" value="1"/>
</dbReference>
<feature type="compositionally biased region" description="Polar residues" evidence="2">
    <location>
        <begin position="545"/>
        <end position="559"/>
    </location>
</feature>
<dbReference type="InterPro" id="IPR053181">
    <property type="entry name" value="EcdB-like_regulator"/>
</dbReference>
<comment type="caution">
    <text evidence="4">The sequence shown here is derived from an EMBL/GenBank/DDBJ whole genome shotgun (WGS) entry which is preliminary data.</text>
</comment>
<dbReference type="PROSITE" id="PS00463">
    <property type="entry name" value="ZN2_CY6_FUNGAL_1"/>
    <property type="match status" value="1"/>
</dbReference>
<name>A0A1V8TJX7_9PEZI</name>
<keyword evidence="1" id="KW-0539">Nucleus</keyword>
<dbReference type="PANTHER" id="PTHR47785">
    <property type="entry name" value="ZN(II)2CYS6 TRANSCRIPTION FACTOR (EUROFUNG)-RELATED-RELATED"/>
    <property type="match status" value="1"/>
</dbReference>
<feature type="compositionally biased region" description="Pro residues" evidence="2">
    <location>
        <begin position="214"/>
        <end position="228"/>
    </location>
</feature>
<feature type="region of interest" description="Disordered" evidence="2">
    <location>
        <begin position="522"/>
        <end position="559"/>
    </location>
</feature>
<protein>
    <recommendedName>
        <fullName evidence="3">Zn(2)-C6 fungal-type domain-containing protein</fullName>
    </recommendedName>
</protein>
<evidence type="ECO:0000259" key="3">
    <source>
        <dbReference type="PROSITE" id="PS50048"/>
    </source>
</evidence>
<dbReference type="GO" id="GO:0000981">
    <property type="term" value="F:DNA-binding transcription factor activity, RNA polymerase II-specific"/>
    <property type="evidence" value="ECO:0007669"/>
    <property type="project" value="InterPro"/>
</dbReference>
<dbReference type="STRING" id="1507870.A0A1V8TJX7"/>
<dbReference type="OrthoDB" id="5244761at2759"/>
<gene>
    <name evidence="4" type="ORF">B0A48_03404</name>
</gene>
<dbReference type="Pfam" id="PF00172">
    <property type="entry name" value="Zn_clus"/>
    <property type="match status" value="1"/>
</dbReference>
<feature type="compositionally biased region" description="Pro residues" evidence="2">
    <location>
        <begin position="79"/>
        <end position="97"/>
    </location>
</feature>